<keyword evidence="2" id="KW-1185">Reference proteome</keyword>
<gene>
    <name evidence="1" type="ORF">SAMN05421659_11521</name>
</gene>
<proteinExistence type="predicted"/>
<accession>A0A1I0RFD8</accession>
<dbReference type="AlphaFoldDB" id="A0A1I0RFD8"/>
<reference evidence="1 2" key="1">
    <citation type="submission" date="2016-10" db="EMBL/GenBank/DDBJ databases">
        <authorList>
            <person name="de Groot N.N."/>
        </authorList>
    </citation>
    <scope>NUCLEOTIDE SEQUENCE [LARGE SCALE GENOMIC DNA]</scope>
    <source>
        <strain evidence="1 2">DSM 9179</strain>
    </source>
</reference>
<dbReference type="STRING" id="99656.SAMN05421659_11521"/>
<name>A0A1I0RFD8_9FIRM</name>
<evidence type="ECO:0008006" key="3">
    <source>
        <dbReference type="Google" id="ProtNLM"/>
    </source>
</evidence>
<dbReference type="Proteomes" id="UP000199701">
    <property type="component" value="Unassembled WGS sequence"/>
</dbReference>
<dbReference type="OrthoDB" id="2223488at2"/>
<dbReference type="EMBL" id="FOJI01000015">
    <property type="protein sequence ID" value="SEW39560.1"/>
    <property type="molecule type" value="Genomic_DNA"/>
</dbReference>
<evidence type="ECO:0000313" key="1">
    <source>
        <dbReference type="EMBL" id="SEW39560.1"/>
    </source>
</evidence>
<organism evidence="1 2">
    <name type="scientific">[Clostridium] fimetarium</name>
    <dbReference type="NCBI Taxonomy" id="99656"/>
    <lineage>
        <taxon>Bacteria</taxon>
        <taxon>Bacillati</taxon>
        <taxon>Bacillota</taxon>
        <taxon>Clostridia</taxon>
        <taxon>Lachnospirales</taxon>
        <taxon>Lachnospiraceae</taxon>
    </lineage>
</organism>
<dbReference type="RefSeq" id="WP_092456102.1">
    <property type="nucleotide sequence ID" value="NZ_FOJI01000015.1"/>
</dbReference>
<sequence length="101" mass="11835">MIRITRASEYVDSIRKYNVIVDGKNIGKIKDGMTEEFEIPTGEHTIYLKIDWCRSNKIFFDAVDNETLEFNCGNSIDKSKLLKGFLYITFLKNNYLWIKAK</sequence>
<protein>
    <recommendedName>
        <fullName evidence="3">PEGA domain-containing protein</fullName>
    </recommendedName>
</protein>
<evidence type="ECO:0000313" key="2">
    <source>
        <dbReference type="Proteomes" id="UP000199701"/>
    </source>
</evidence>